<reference evidence="2" key="1">
    <citation type="submission" date="2016-10" db="EMBL/GenBank/DDBJ databases">
        <authorList>
            <person name="de Groot N.N."/>
        </authorList>
    </citation>
    <scope>NUCLEOTIDE SEQUENCE [LARGE SCALE GENOMIC DNA]</scope>
    <source>
        <strain evidence="2">10nlg</strain>
    </source>
</reference>
<evidence type="ECO:0000313" key="1">
    <source>
        <dbReference type="EMBL" id="SER93765.1"/>
    </source>
</evidence>
<name>A0A1H9T945_9BACI</name>
<sequence>MKLKALVAAGFLVLGSIGMGTVADGGSSDAELDNYATSFEIQNIPSKHY</sequence>
<comment type="caution">
    <text evidence="1">The sequence shown here is derived from an EMBL/GenBank/DDBJ whole genome shotgun (WGS) entry which is preliminary data.</text>
</comment>
<keyword evidence="2" id="KW-1185">Reference proteome</keyword>
<evidence type="ECO:0000313" key="2">
    <source>
        <dbReference type="Proteomes" id="UP000199318"/>
    </source>
</evidence>
<dbReference type="RefSeq" id="WP_177169667.1">
    <property type="nucleotide sequence ID" value="NZ_FOGV01000009.1"/>
</dbReference>
<accession>A0A1H9T945</accession>
<protein>
    <submittedName>
        <fullName evidence="1">Uncharacterized protein</fullName>
    </submittedName>
</protein>
<dbReference type="AlphaFoldDB" id="A0A1H9T945"/>
<organism evidence="1 2">
    <name type="scientific">Salisediminibacterium halotolerans</name>
    <dbReference type="NCBI Taxonomy" id="517425"/>
    <lineage>
        <taxon>Bacteria</taxon>
        <taxon>Bacillati</taxon>
        <taxon>Bacillota</taxon>
        <taxon>Bacilli</taxon>
        <taxon>Bacillales</taxon>
        <taxon>Bacillaceae</taxon>
        <taxon>Salisediminibacterium</taxon>
    </lineage>
</organism>
<dbReference type="STRING" id="1464123.SAMN05444126_10947"/>
<gene>
    <name evidence="1" type="ORF">SAMN05444126_10947</name>
</gene>
<proteinExistence type="predicted"/>
<dbReference type="EMBL" id="FOGV01000009">
    <property type="protein sequence ID" value="SER93765.1"/>
    <property type="molecule type" value="Genomic_DNA"/>
</dbReference>
<dbReference type="Proteomes" id="UP000199318">
    <property type="component" value="Unassembled WGS sequence"/>
</dbReference>